<dbReference type="EMBL" id="MT898085">
    <property type="protein sequence ID" value="QOS17699.1"/>
    <property type="molecule type" value="Genomic_DNA"/>
</dbReference>
<feature type="binding site" evidence="12">
    <location>
        <position position="34"/>
    </location>
    <ligand>
        <name>NAD(+)</name>
        <dbReference type="ChEBI" id="CHEBI:57540"/>
    </ligand>
</feature>
<feature type="binding site" evidence="11">
    <location>
        <begin position="142"/>
        <end position="145"/>
    </location>
    <ligand>
        <name>substrate</name>
    </ligand>
</feature>
<evidence type="ECO:0000256" key="12">
    <source>
        <dbReference type="PIRSR" id="PIRSR500134-3"/>
    </source>
</evidence>
<proteinExistence type="inferred from homology"/>
<dbReference type="GO" id="GO:0051287">
    <property type="term" value="F:NAD binding"/>
    <property type="evidence" value="ECO:0007669"/>
    <property type="project" value="InterPro"/>
</dbReference>
<evidence type="ECO:0000313" key="15">
    <source>
        <dbReference type="EMBL" id="QOS16980.1"/>
    </source>
</evidence>
<evidence type="ECO:0000256" key="2">
    <source>
        <dbReference type="ARBA" id="ARBA00004756"/>
    </source>
</evidence>
<name>A0A7M1VLI7_VIBPH</name>
<dbReference type="InterPro" id="IPR001732">
    <property type="entry name" value="UDP-Glc/GDP-Man_DH_N"/>
</dbReference>
<feature type="domain" description="UDP-glucose/GDP-mannose dehydrogenase C-terminal" evidence="13">
    <location>
        <begin position="300"/>
        <end position="387"/>
    </location>
</feature>
<evidence type="ECO:0000256" key="5">
    <source>
        <dbReference type="ARBA" id="ARBA00015132"/>
    </source>
</evidence>
<feature type="binding site" evidence="11">
    <location>
        <position position="307"/>
    </location>
    <ligand>
        <name>substrate</name>
    </ligand>
</feature>
<dbReference type="InterPro" id="IPR036220">
    <property type="entry name" value="UDP-Glc/GDP-Man_DH_C_sf"/>
</dbReference>
<evidence type="ECO:0000313" key="14">
    <source>
        <dbReference type="EMBL" id="QOS15289.1"/>
    </source>
</evidence>
<dbReference type="EMBL" id="MT898298">
    <property type="protein sequence ID" value="QOS25560.1"/>
    <property type="molecule type" value="Genomic_DNA"/>
</dbReference>
<comment type="similarity">
    <text evidence="3 9">Belongs to the UDP-glucose/GDP-mannose dehydrogenase family.</text>
</comment>
<dbReference type="InterPro" id="IPR014026">
    <property type="entry name" value="UDP-Glc/GDP-Man_DH_dimer"/>
</dbReference>
<evidence type="ECO:0000313" key="21">
    <source>
        <dbReference type="EMBL" id="QOS27887.1"/>
    </source>
</evidence>
<dbReference type="InterPro" id="IPR017476">
    <property type="entry name" value="UDP-Glc/GDP-Man"/>
</dbReference>
<dbReference type="UniPathway" id="UPA00038">
    <property type="reaction ID" value="UER00491"/>
</dbReference>
<dbReference type="EC" id="1.1.1.22" evidence="4 9"/>
<dbReference type="EMBL" id="MT898266">
    <property type="protein sequence ID" value="QOS24327.1"/>
    <property type="molecule type" value="Genomic_DNA"/>
</dbReference>
<sequence length="388" mass="43183">MKIAVAGTGYVGLSNAMLLAQNHEVVALDIISEKVDLLNQRKSPIVDTEIERFLAHKDLNFVATTDKQKAYQNATYVVIATPTDYDPQSNYFNTSSVEAVIKDVMSINPEAVMVIKSTVPVGYTARIKEELGCENVIFSPEFLREGKALYDNLHPSRIIVGERSERAEVFASLLVEGAVKDDIQVLFTDSTEAEAVKLFSNTYLAMRVAYFNELDSYAEAHGLDARQIIEGVGLDPRIGNHYNNPSFGYGGYCLPKDTKQLLANYQEVPNNIIGAIVDANRTRKDFIADSIIKRQPKVVGVYRLIMKAGSDNFRASSIQGIMKRIKAKGIEVVVYEPVLQDAEFFHSRVVKDLNEFKKCSDVIVSNRMVGELADVAEKVYTRDLFGSD</sequence>
<evidence type="ECO:0000256" key="6">
    <source>
        <dbReference type="ARBA" id="ARBA00023002"/>
    </source>
</evidence>
<dbReference type="SUPFAM" id="SSF52413">
    <property type="entry name" value="UDP-glucose/GDP-mannose dehydrogenase C-terminal domain"/>
    <property type="match status" value="1"/>
</dbReference>
<dbReference type="FunFam" id="3.40.50.720:FF:000400">
    <property type="entry name" value="UDP-glucose 6-dehydrogenase"/>
    <property type="match status" value="1"/>
</dbReference>
<feature type="binding site" evidence="11">
    <location>
        <position position="250"/>
    </location>
    <ligand>
        <name>substrate</name>
    </ligand>
</feature>
<dbReference type="PIRSF" id="PIRSF000124">
    <property type="entry name" value="UDPglc_GDPman_dh"/>
    <property type="match status" value="1"/>
</dbReference>
<dbReference type="EMBL" id="MT898065">
    <property type="protein sequence ID" value="QOS16980.1"/>
    <property type="molecule type" value="Genomic_DNA"/>
</dbReference>
<accession>A0A7M1VLI7</accession>
<evidence type="ECO:0000256" key="10">
    <source>
        <dbReference type="PIRSR" id="PIRSR500134-1"/>
    </source>
</evidence>
<comment type="catalytic activity">
    <reaction evidence="8 9">
        <text>UDP-alpha-D-glucose + 2 NAD(+) + H2O = UDP-alpha-D-glucuronate + 2 NADH + 3 H(+)</text>
        <dbReference type="Rhea" id="RHEA:23596"/>
        <dbReference type="ChEBI" id="CHEBI:15377"/>
        <dbReference type="ChEBI" id="CHEBI:15378"/>
        <dbReference type="ChEBI" id="CHEBI:57540"/>
        <dbReference type="ChEBI" id="CHEBI:57945"/>
        <dbReference type="ChEBI" id="CHEBI:58052"/>
        <dbReference type="ChEBI" id="CHEBI:58885"/>
        <dbReference type="EC" id="1.1.1.22"/>
    </reaction>
</comment>
<feature type="binding site" evidence="11">
    <location>
        <begin position="242"/>
        <end position="246"/>
    </location>
    <ligand>
        <name>substrate</name>
    </ligand>
</feature>
<dbReference type="SUPFAM" id="SSF48179">
    <property type="entry name" value="6-phosphogluconate dehydrogenase C-terminal domain-like"/>
    <property type="match status" value="1"/>
</dbReference>
<feature type="binding site" evidence="12">
    <location>
        <position position="83"/>
    </location>
    <ligand>
        <name>NAD(+)</name>
        <dbReference type="ChEBI" id="CHEBI:57540"/>
    </ligand>
</feature>
<feature type="active site" description="Nucleophile" evidence="10">
    <location>
        <position position="253"/>
    </location>
</feature>
<dbReference type="GO" id="GO:0000271">
    <property type="term" value="P:polysaccharide biosynthetic process"/>
    <property type="evidence" value="ECO:0007669"/>
    <property type="project" value="InterPro"/>
</dbReference>
<dbReference type="GO" id="GO:0006065">
    <property type="term" value="P:UDP-glucuronate biosynthetic process"/>
    <property type="evidence" value="ECO:0007669"/>
    <property type="project" value="UniProtKB-UniPathway"/>
</dbReference>
<dbReference type="EMBL" id="MT898360">
    <property type="protein sequence ID" value="QOS27887.1"/>
    <property type="molecule type" value="Genomic_DNA"/>
</dbReference>
<evidence type="ECO:0000256" key="4">
    <source>
        <dbReference type="ARBA" id="ARBA00012954"/>
    </source>
</evidence>
<feature type="binding site" evidence="12">
    <location>
        <position position="118"/>
    </location>
    <ligand>
        <name>NAD(+)</name>
        <dbReference type="ChEBI" id="CHEBI:57540"/>
    </ligand>
</feature>
<dbReference type="PANTHER" id="PTHR43750">
    <property type="entry name" value="UDP-GLUCOSE 6-DEHYDROGENASE TUAD"/>
    <property type="match status" value="1"/>
</dbReference>
<dbReference type="AlphaFoldDB" id="A0A7M1VLI7"/>
<dbReference type="InterPro" id="IPR036291">
    <property type="entry name" value="NAD(P)-bd_dom_sf"/>
</dbReference>
<dbReference type="InterPro" id="IPR028357">
    <property type="entry name" value="UDPglc_DH_bac"/>
</dbReference>
<dbReference type="RefSeq" id="WP_025558433.1">
    <property type="nucleotide sequence ID" value="NZ_CP009982.1"/>
</dbReference>
<evidence type="ECO:0000313" key="16">
    <source>
        <dbReference type="EMBL" id="QOS17699.1"/>
    </source>
</evidence>
<reference evidence="14" key="1">
    <citation type="submission" date="2020-08" db="EMBL/GenBank/DDBJ databases">
        <title>Genetic structure, function and evolution of capsule biosynthesis loci in Vibrio parahaemolyticus.</title>
        <authorList>
            <person name="Li L."/>
            <person name="Bian S."/>
        </authorList>
    </citation>
    <scope>NUCLEOTIDE SEQUENCE</scope>
    <source>
        <strain evidence="16">VP17</strain>
        <strain evidence="14">VP20</strain>
        <strain evidence="18">VP21</strain>
        <strain evidence="21">VP234</strain>
        <strain evidence="17">VP304</strain>
        <strain evidence="19">VP309</strain>
        <strain evidence="15">VP311</strain>
        <strain evidence="20">VP320</strain>
    </source>
</reference>
<evidence type="ECO:0000259" key="13">
    <source>
        <dbReference type="SMART" id="SM00984"/>
    </source>
</evidence>
<dbReference type="SMART" id="SM00984">
    <property type="entry name" value="UDPG_MGDP_dh_C"/>
    <property type="match status" value="1"/>
</dbReference>
<dbReference type="PANTHER" id="PTHR43750:SF2">
    <property type="entry name" value="UDP-GLUCOSE 6-DEHYDROGENASE"/>
    <property type="match status" value="1"/>
</dbReference>
<feature type="binding site" evidence="12">
    <location>
        <position position="145"/>
    </location>
    <ligand>
        <name>NAD(+)</name>
        <dbReference type="ChEBI" id="CHEBI:57540"/>
    </ligand>
</feature>
<dbReference type="InterPro" id="IPR014027">
    <property type="entry name" value="UDP-Glc/GDP-Man_DH_C"/>
</dbReference>
<evidence type="ECO:0000313" key="17">
    <source>
        <dbReference type="EMBL" id="QOS19733.1"/>
    </source>
</evidence>
<organism evidence="14">
    <name type="scientific">Vibrio parahaemolyticus</name>
    <dbReference type="NCBI Taxonomy" id="670"/>
    <lineage>
        <taxon>Bacteria</taxon>
        <taxon>Pseudomonadati</taxon>
        <taxon>Pseudomonadota</taxon>
        <taxon>Gammaproteobacteria</taxon>
        <taxon>Vibrionales</taxon>
        <taxon>Vibrionaceae</taxon>
        <taxon>Vibrio</taxon>
    </lineage>
</organism>
<dbReference type="Pfam" id="PF03720">
    <property type="entry name" value="UDPG_MGDP_dh_C"/>
    <property type="match status" value="1"/>
</dbReference>
<feature type="binding site" evidence="11">
    <location>
        <position position="197"/>
    </location>
    <ligand>
        <name>substrate</name>
    </ligand>
</feature>
<evidence type="ECO:0000256" key="7">
    <source>
        <dbReference type="ARBA" id="ARBA00023027"/>
    </source>
</evidence>
<evidence type="ECO:0000256" key="9">
    <source>
        <dbReference type="PIRNR" id="PIRNR000124"/>
    </source>
</evidence>
<dbReference type="Gene3D" id="3.40.50.720">
    <property type="entry name" value="NAD(P)-binding Rossmann-like Domain"/>
    <property type="match status" value="2"/>
</dbReference>
<feature type="binding site" evidence="12">
    <location>
        <position position="314"/>
    </location>
    <ligand>
        <name>NAD(+)</name>
        <dbReference type="ChEBI" id="CHEBI:57540"/>
    </ligand>
</feature>
<gene>
    <name evidence="14" type="primary">ugd</name>
    <name evidence="16" type="ORF">VP17_00023</name>
    <name evidence="14" type="ORF">VP20_00023</name>
    <name evidence="18" type="ORF">VP21_00023</name>
    <name evidence="21" type="ORF">VP234_00023</name>
    <name evidence="17" type="ORF">VP304_00023</name>
    <name evidence="19" type="ORF">VP309_00023</name>
    <name evidence="15" type="ORF">VP311_00023</name>
    <name evidence="20" type="ORF">VP320_00023</name>
</gene>
<dbReference type="InterPro" id="IPR013328">
    <property type="entry name" value="6PGD_dom2"/>
</dbReference>
<protein>
    <recommendedName>
        <fullName evidence="5 9">UDP-glucose 6-dehydrogenase</fullName>
        <ecNumber evidence="4 9">1.1.1.22</ecNumber>
    </recommendedName>
</protein>
<evidence type="ECO:0000256" key="8">
    <source>
        <dbReference type="ARBA" id="ARBA00047473"/>
    </source>
</evidence>
<comment type="pathway">
    <text evidence="1">Nucleotide-sugar biosynthesis; UDP-alpha-D-glucuronate biosynthesis; UDP-alpha-D-glucuronate from UDP-alpha-D-glucose: step 1/1.</text>
</comment>
<dbReference type="EMBL" id="MT898185">
    <property type="protein sequence ID" value="QOS21376.1"/>
    <property type="molecule type" value="Genomic_DNA"/>
</dbReference>
<dbReference type="Pfam" id="PF00984">
    <property type="entry name" value="UDPG_MGDP_dh"/>
    <property type="match status" value="1"/>
</dbReference>
<dbReference type="EMBL" id="MT898020">
    <property type="protein sequence ID" value="QOS15289.1"/>
    <property type="molecule type" value="Genomic_DNA"/>
</dbReference>
<dbReference type="Pfam" id="PF03721">
    <property type="entry name" value="UDPG_MGDP_dh_N"/>
    <property type="match status" value="1"/>
</dbReference>
<feature type="binding site" evidence="11">
    <location>
        <position position="388"/>
    </location>
    <ligand>
        <name>substrate</name>
    </ligand>
</feature>
<dbReference type="Gene3D" id="1.10.1040.10">
    <property type="entry name" value="N-(1-d-carboxylethyl)-l-norvaline Dehydrogenase, domain 2"/>
    <property type="match status" value="1"/>
</dbReference>
<comment type="pathway">
    <text evidence="2">Bacterial outer membrane biogenesis; lipopolysaccharide biosynthesis.</text>
</comment>
<evidence type="ECO:0000313" key="19">
    <source>
        <dbReference type="EMBL" id="QOS24327.1"/>
    </source>
</evidence>
<dbReference type="NCBIfam" id="TIGR03026">
    <property type="entry name" value="NDP-sugDHase"/>
    <property type="match status" value="1"/>
</dbReference>
<evidence type="ECO:0000256" key="11">
    <source>
        <dbReference type="PIRSR" id="PIRSR500134-2"/>
    </source>
</evidence>
<dbReference type="GO" id="GO:0003979">
    <property type="term" value="F:UDP-glucose 6-dehydrogenase activity"/>
    <property type="evidence" value="ECO:0007669"/>
    <property type="project" value="UniProtKB-EC"/>
</dbReference>
<dbReference type="SUPFAM" id="SSF51735">
    <property type="entry name" value="NAD(P)-binding Rossmann-fold domains"/>
    <property type="match status" value="1"/>
</dbReference>
<evidence type="ECO:0000313" key="20">
    <source>
        <dbReference type="EMBL" id="QOS25560.1"/>
    </source>
</evidence>
<evidence type="ECO:0000256" key="1">
    <source>
        <dbReference type="ARBA" id="ARBA00004701"/>
    </source>
</evidence>
<feature type="binding site" evidence="11">
    <location>
        <position position="306"/>
    </location>
    <ligand>
        <name>substrate</name>
    </ligand>
</feature>
<evidence type="ECO:0000313" key="18">
    <source>
        <dbReference type="EMBL" id="QOS21376.1"/>
    </source>
</evidence>
<dbReference type="FunFam" id="1.10.1040.10:FF:000026">
    <property type="entry name" value="UDP-glucose 6-dehydrogenase"/>
    <property type="match status" value="1"/>
</dbReference>
<feature type="binding site" evidence="12">
    <location>
        <position position="29"/>
    </location>
    <ligand>
        <name>NAD(+)</name>
        <dbReference type="ChEBI" id="CHEBI:57540"/>
    </ligand>
</feature>
<evidence type="ECO:0000256" key="3">
    <source>
        <dbReference type="ARBA" id="ARBA00006601"/>
    </source>
</evidence>
<dbReference type="PIRSF" id="PIRSF500134">
    <property type="entry name" value="UDPglc_DH_bac"/>
    <property type="match status" value="1"/>
</dbReference>
<dbReference type="FunFam" id="3.40.50.720:FF:000297">
    <property type="entry name" value="UDP-glucose 6-dehydrogenase"/>
    <property type="match status" value="1"/>
</dbReference>
<keyword evidence="6 9" id="KW-0560">Oxidoreductase</keyword>
<dbReference type="EMBL" id="MT898140">
    <property type="protein sequence ID" value="QOS19733.1"/>
    <property type="molecule type" value="Genomic_DNA"/>
</dbReference>
<feature type="binding site" evidence="12">
    <location>
        <position position="256"/>
    </location>
    <ligand>
        <name>NAD(+)</name>
        <dbReference type="ChEBI" id="CHEBI:57540"/>
    </ligand>
</feature>
<keyword evidence="7 9" id="KW-0520">NAD</keyword>
<dbReference type="InterPro" id="IPR008927">
    <property type="entry name" value="6-PGluconate_DH-like_C_sf"/>
</dbReference>